<accession>A0A8C4VJN9</accession>
<dbReference type="PANTHER" id="PTHR32344:SF1">
    <property type="entry name" value="U1-TYPE DOMAIN-CONTAINING PROTEIN"/>
    <property type="match status" value="1"/>
</dbReference>
<protein>
    <submittedName>
        <fullName evidence="1">Uncharacterized protein</fullName>
    </submittedName>
</protein>
<evidence type="ECO:0000313" key="1">
    <source>
        <dbReference type="Ensembl" id="ENSGEVP00005002915.1"/>
    </source>
</evidence>
<dbReference type="GeneTree" id="ENSGT00390000017898"/>
<dbReference type="GO" id="GO:0005634">
    <property type="term" value="C:nucleus"/>
    <property type="evidence" value="ECO:0007669"/>
    <property type="project" value="InterPro"/>
</dbReference>
<organism evidence="1 2">
    <name type="scientific">Gopherus evgoodei</name>
    <name type="common">Goodes thornscrub tortoise</name>
    <dbReference type="NCBI Taxonomy" id="1825980"/>
    <lineage>
        <taxon>Eukaryota</taxon>
        <taxon>Metazoa</taxon>
        <taxon>Chordata</taxon>
        <taxon>Craniata</taxon>
        <taxon>Vertebrata</taxon>
        <taxon>Euteleostomi</taxon>
        <taxon>Archelosauria</taxon>
        <taxon>Testudinata</taxon>
        <taxon>Testudines</taxon>
        <taxon>Cryptodira</taxon>
        <taxon>Durocryptodira</taxon>
        <taxon>Testudinoidea</taxon>
        <taxon>Testudinidae</taxon>
        <taxon>Gopherus</taxon>
    </lineage>
</organism>
<dbReference type="OrthoDB" id="5978586at2759"/>
<dbReference type="Proteomes" id="UP000694390">
    <property type="component" value="Unassembled WGS sequence"/>
</dbReference>
<keyword evidence="2" id="KW-1185">Reference proteome</keyword>
<dbReference type="AlphaFoldDB" id="A0A8C4VJN9"/>
<proteinExistence type="predicted"/>
<evidence type="ECO:0000313" key="2">
    <source>
        <dbReference type="Proteomes" id="UP000694390"/>
    </source>
</evidence>
<reference evidence="1" key="1">
    <citation type="submission" date="2025-08" db="UniProtKB">
        <authorList>
            <consortium name="Ensembl"/>
        </authorList>
    </citation>
    <scope>IDENTIFICATION</scope>
</reference>
<reference evidence="1" key="2">
    <citation type="submission" date="2025-09" db="UniProtKB">
        <authorList>
            <consortium name="Ensembl"/>
        </authorList>
    </citation>
    <scope>IDENTIFICATION</scope>
</reference>
<dbReference type="GO" id="GO:0003690">
    <property type="term" value="F:double-stranded DNA binding"/>
    <property type="evidence" value="ECO:0007669"/>
    <property type="project" value="InterPro"/>
</dbReference>
<dbReference type="InterPro" id="IPR033375">
    <property type="entry name" value="Cggbp1"/>
</dbReference>
<sequence>ILVSCVVKVGSRKREKTICSCTKQRTKDFPGEVFADGRKLFCKICNIVLNHHRKLIISSHLTKSQKYLKRKAALQGESQKNRILLASFNTTTIAQYEHWMLSMTESCAAENISLSKMDHPFICKLLNTQVKNGGASPRGYQLQDAYLTDTPKWPPQRLNSQLWV</sequence>
<dbReference type="GO" id="GO:0006357">
    <property type="term" value="P:regulation of transcription by RNA polymerase II"/>
    <property type="evidence" value="ECO:0007669"/>
    <property type="project" value="InterPro"/>
</dbReference>
<name>A0A8C4VJN9_9SAUR</name>
<dbReference type="PANTHER" id="PTHR32344">
    <property type="entry name" value="U1-TYPE DOMAIN-CONTAINING PROTEIN"/>
    <property type="match status" value="1"/>
</dbReference>
<dbReference type="Ensembl" id="ENSGEVT00005003054.1">
    <property type="protein sequence ID" value="ENSGEVP00005002915.1"/>
    <property type="gene ID" value="ENSGEVG00005002153.1"/>
</dbReference>